<comment type="caution">
    <text evidence="2">The sequence shown here is derived from an EMBL/GenBank/DDBJ whole genome shotgun (WGS) entry which is preliminary data.</text>
</comment>
<dbReference type="AlphaFoldDB" id="A0ABD0WYM6"/>
<feature type="signal peptide" evidence="1">
    <location>
        <begin position="1"/>
        <end position="21"/>
    </location>
</feature>
<reference evidence="2 3" key="1">
    <citation type="submission" date="2024-06" db="EMBL/GenBank/DDBJ databases">
        <authorList>
            <person name="Pan Q."/>
            <person name="Wen M."/>
            <person name="Jouanno E."/>
            <person name="Zahm M."/>
            <person name="Klopp C."/>
            <person name="Cabau C."/>
            <person name="Louis A."/>
            <person name="Berthelot C."/>
            <person name="Parey E."/>
            <person name="Roest Crollius H."/>
            <person name="Montfort J."/>
            <person name="Robinson-Rechavi M."/>
            <person name="Bouchez O."/>
            <person name="Lampietro C."/>
            <person name="Lopez Roques C."/>
            <person name="Donnadieu C."/>
            <person name="Postlethwait J."/>
            <person name="Bobe J."/>
            <person name="Verreycken H."/>
            <person name="Guiguen Y."/>
        </authorList>
    </citation>
    <scope>NUCLEOTIDE SEQUENCE [LARGE SCALE GENOMIC DNA]</scope>
    <source>
        <strain evidence="2">Up_M1</strain>
        <tissue evidence="2">Testis</tissue>
    </source>
</reference>
<evidence type="ECO:0000313" key="3">
    <source>
        <dbReference type="Proteomes" id="UP001557470"/>
    </source>
</evidence>
<name>A0ABD0WYM6_UMBPY</name>
<evidence type="ECO:0000256" key="1">
    <source>
        <dbReference type="SAM" id="SignalP"/>
    </source>
</evidence>
<sequence>MHSSTSCLTPVLLQAVMSACGAPLCVCPTPGCRATEEGGALKAQGRGNGVHLYSAFSNQQWPPKHFTEPHIHPFIHTFIHRRRCQLVFLLLDTLTQEDLGIELPTFRLLDNLLDPLCHCRPKERRADGLQEDGLQWSEFTLDTPQDWTKRRWQPLSVLL</sequence>
<organism evidence="2 3">
    <name type="scientific">Umbra pygmaea</name>
    <name type="common">Eastern mudminnow</name>
    <dbReference type="NCBI Taxonomy" id="75934"/>
    <lineage>
        <taxon>Eukaryota</taxon>
        <taxon>Metazoa</taxon>
        <taxon>Chordata</taxon>
        <taxon>Craniata</taxon>
        <taxon>Vertebrata</taxon>
        <taxon>Euteleostomi</taxon>
        <taxon>Actinopterygii</taxon>
        <taxon>Neopterygii</taxon>
        <taxon>Teleostei</taxon>
        <taxon>Protacanthopterygii</taxon>
        <taxon>Esociformes</taxon>
        <taxon>Umbridae</taxon>
        <taxon>Umbra</taxon>
    </lineage>
</organism>
<dbReference type="Proteomes" id="UP001557470">
    <property type="component" value="Unassembled WGS sequence"/>
</dbReference>
<evidence type="ECO:0000313" key="2">
    <source>
        <dbReference type="EMBL" id="KAL0969372.1"/>
    </source>
</evidence>
<protein>
    <submittedName>
        <fullName evidence="2">Uncharacterized protein</fullName>
    </submittedName>
</protein>
<keyword evidence="3" id="KW-1185">Reference proteome</keyword>
<accession>A0ABD0WYM6</accession>
<proteinExistence type="predicted"/>
<keyword evidence="1" id="KW-0732">Signal</keyword>
<gene>
    <name evidence="2" type="ORF">UPYG_G00226190</name>
</gene>
<feature type="chain" id="PRO_5044880983" evidence="1">
    <location>
        <begin position="22"/>
        <end position="159"/>
    </location>
</feature>
<dbReference type="EMBL" id="JAGEUA010000007">
    <property type="protein sequence ID" value="KAL0969372.1"/>
    <property type="molecule type" value="Genomic_DNA"/>
</dbReference>